<dbReference type="Proteomes" id="UP000054018">
    <property type="component" value="Unassembled WGS sequence"/>
</dbReference>
<evidence type="ECO:0000313" key="1">
    <source>
        <dbReference type="EMBL" id="KIK25285.1"/>
    </source>
</evidence>
<organism evidence="1 2">
    <name type="scientific">Pisolithus microcarpus 441</name>
    <dbReference type="NCBI Taxonomy" id="765257"/>
    <lineage>
        <taxon>Eukaryota</taxon>
        <taxon>Fungi</taxon>
        <taxon>Dikarya</taxon>
        <taxon>Basidiomycota</taxon>
        <taxon>Agaricomycotina</taxon>
        <taxon>Agaricomycetes</taxon>
        <taxon>Agaricomycetidae</taxon>
        <taxon>Boletales</taxon>
        <taxon>Sclerodermatineae</taxon>
        <taxon>Pisolithaceae</taxon>
        <taxon>Pisolithus</taxon>
    </lineage>
</organism>
<proteinExistence type="predicted"/>
<protein>
    <submittedName>
        <fullName evidence="1">Uncharacterized protein</fullName>
    </submittedName>
</protein>
<name>A0A0C9YJZ9_9AGAM</name>
<sequence length="61" mass="7013">MEISRAFGHQSKITSTATAFSNRSHARRIASLRLPRSTASQSCRIAREKMAQKWWWCCAIM</sequence>
<dbReference type="EMBL" id="KN833709">
    <property type="protein sequence ID" value="KIK25285.1"/>
    <property type="molecule type" value="Genomic_DNA"/>
</dbReference>
<reference evidence="2" key="2">
    <citation type="submission" date="2015-01" db="EMBL/GenBank/DDBJ databases">
        <title>Evolutionary Origins and Diversification of the Mycorrhizal Mutualists.</title>
        <authorList>
            <consortium name="DOE Joint Genome Institute"/>
            <consortium name="Mycorrhizal Genomics Consortium"/>
            <person name="Kohler A."/>
            <person name="Kuo A."/>
            <person name="Nagy L.G."/>
            <person name="Floudas D."/>
            <person name="Copeland A."/>
            <person name="Barry K.W."/>
            <person name="Cichocki N."/>
            <person name="Veneault-Fourrey C."/>
            <person name="LaButti K."/>
            <person name="Lindquist E.A."/>
            <person name="Lipzen A."/>
            <person name="Lundell T."/>
            <person name="Morin E."/>
            <person name="Murat C."/>
            <person name="Riley R."/>
            <person name="Ohm R."/>
            <person name="Sun H."/>
            <person name="Tunlid A."/>
            <person name="Henrissat B."/>
            <person name="Grigoriev I.V."/>
            <person name="Hibbett D.S."/>
            <person name="Martin F."/>
        </authorList>
    </citation>
    <scope>NUCLEOTIDE SEQUENCE [LARGE SCALE GENOMIC DNA]</scope>
    <source>
        <strain evidence="2">441</strain>
    </source>
</reference>
<evidence type="ECO:0000313" key="2">
    <source>
        <dbReference type="Proteomes" id="UP000054018"/>
    </source>
</evidence>
<accession>A0A0C9YJZ9</accession>
<gene>
    <name evidence="1" type="ORF">PISMIDRAFT_348579</name>
</gene>
<dbReference type="HOGENOM" id="CLU_2923545_0_0_1"/>
<dbReference type="AlphaFoldDB" id="A0A0C9YJZ9"/>
<keyword evidence="2" id="KW-1185">Reference proteome</keyword>
<reference evidence="1 2" key="1">
    <citation type="submission" date="2014-04" db="EMBL/GenBank/DDBJ databases">
        <authorList>
            <consortium name="DOE Joint Genome Institute"/>
            <person name="Kuo A."/>
            <person name="Kohler A."/>
            <person name="Costa M.D."/>
            <person name="Nagy L.G."/>
            <person name="Floudas D."/>
            <person name="Copeland A."/>
            <person name="Barry K.W."/>
            <person name="Cichocki N."/>
            <person name="Veneault-Fourrey C."/>
            <person name="LaButti K."/>
            <person name="Lindquist E.A."/>
            <person name="Lipzen A."/>
            <person name="Lundell T."/>
            <person name="Morin E."/>
            <person name="Murat C."/>
            <person name="Sun H."/>
            <person name="Tunlid A."/>
            <person name="Henrissat B."/>
            <person name="Grigoriev I.V."/>
            <person name="Hibbett D.S."/>
            <person name="Martin F."/>
            <person name="Nordberg H.P."/>
            <person name="Cantor M.N."/>
            <person name="Hua S.X."/>
        </authorList>
    </citation>
    <scope>NUCLEOTIDE SEQUENCE [LARGE SCALE GENOMIC DNA]</scope>
    <source>
        <strain evidence="1 2">441</strain>
    </source>
</reference>